<sequence length="121" mass="13245">MGRTQRKKISFDEEARLDKHTAEQAGNFLFDLGPEPTDADKKIKHYSAQLSAKTRVKGAKTMSALAYYDVLAQGFDSTAARIVGDSLKRLLIADKGLGREEAKIVLKGSIPEEVEVAVGHE</sequence>
<organism evidence="1">
    <name type="scientific">marine sediment metagenome</name>
    <dbReference type="NCBI Taxonomy" id="412755"/>
    <lineage>
        <taxon>unclassified sequences</taxon>
        <taxon>metagenomes</taxon>
        <taxon>ecological metagenomes</taxon>
    </lineage>
</organism>
<protein>
    <submittedName>
        <fullName evidence="1">Uncharacterized protein</fullName>
    </submittedName>
</protein>
<dbReference type="AlphaFoldDB" id="X1SZN6"/>
<reference evidence="1" key="1">
    <citation type="journal article" date="2014" name="Front. Microbiol.">
        <title>High frequency of phylogenetically diverse reductive dehalogenase-homologous genes in deep subseafloor sedimentary metagenomes.</title>
        <authorList>
            <person name="Kawai M."/>
            <person name="Futagami T."/>
            <person name="Toyoda A."/>
            <person name="Takaki Y."/>
            <person name="Nishi S."/>
            <person name="Hori S."/>
            <person name="Arai W."/>
            <person name="Tsubouchi T."/>
            <person name="Morono Y."/>
            <person name="Uchiyama I."/>
            <person name="Ito T."/>
            <person name="Fujiyama A."/>
            <person name="Inagaki F."/>
            <person name="Takami H."/>
        </authorList>
    </citation>
    <scope>NUCLEOTIDE SEQUENCE</scope>
    <source>
        <strain evidence="1">Expedition CK06-06</strain>
    </source>
</reference>
<name>X1SZN6_9ZZZZ</name>
<dbReference type="EMBL" id="BARW01007096">
    <property type="protein sequence ID" value="GAI84596.1"/>
    <property type="molecule type" value="Genomic_DNA"/>
</dbReference>
<comment type="caution">
    <text evidence="1">The sequence shown here is derived from an EMBL/GenBank/DDBJ whole genome shotgun (WGS) entry which is preliminary data.</text>
</comment>
<accession>X1SZN6</accession>
<gene>
    <name evidence="1" type="ORF">S12H4_14852</name>
</gene>
<proteinExistence type="predicted"/>
<evidence type="ECO:0000313" key="1">
    <source>
        <dbReference type="EMBL" id="GAI84596.1"/>
    </source>
</evidence>